<keyword evidence="9 12" id="KW-0520">NAD</keyword>
<name>A0A1H0J9X3_9GAMM</name>
<feature type="binding site" evidence="12">
    <location>
        <begin position="229"/>
        <end position="243"/>
    </location>
    <ligand>
        <name>NAD(+)</name>
        <dbReference type="ChEBI" id="CHEBI:57540"/>
    </ligand>
</feature>
<keyword evidence="7 12" id="KW-0819">tRNA processing</keyword>
<dbReference type="EMBL" id="FNIV01000006">
    <property type="protein sequence ID" value="SDO40313.1"/>
    <property type="molecule type" value="Genomic_DNA"/>
</dbReference>
<dbReference type="InterPro" id="IPR036188">
    <property type="entry name" value="FAD/NAD-bd_sf"/>
</dbReference>
<evidence type="ECO:0000256" key="1">
    <source>
        <dbReference type="ARBA" id="ARBA00001974"/>
    </source>
</evidence>
<protein>
    <recommendedName>
        <fullName evidence="4 12">tRNA uridine 5-carboxymethylaminomethyl modification enzyme MnmG</fullName>
    </recommendedName>
    <alternativeName>
        <fullName evidence="11 12">Glucose-inhibited division protein A</fullName>
    </alternativeName>
</protein>
<dbReference type="GO" id="GO:0005829">
    <property type="term" value="C:cytosol"/>
    <property type="evidence" value="ECO:0007669"/>
    <property type="project" value="TreeGrafter"/>
</dbReference>
<dbReference type="Proteomes" id="UP000199075">
    <property type="component" value="Unassembled WGS sequence"/>
</dbReference>
<dbReference type="InterPro" id="IPR020595">
    <property type="entry name" value="MnmG-rel_CS"/>
</dbReference>
<evidence type="ECO:0000256" key="6">
    <source>
        <dbReference type="ARBA" id="ARBA00022630"/>
    </source>
</evidence>
<dbReference type="FunFam" id="3.50.50.60:FF:000002">
    <property type="entry name" value="tRNA uridine 5-carboxymethylaminomethyl modification enzyme MnmG"/>
    <property type="match status" value="1"/>
</dbReference>
<evidence type="ECO:0000256" key="5">
    <source>
        <dbReference type="ARBA" id="ARBA00022490"/>
    </source>
</evidence>
<comment type="similarity">
    <text evidence="3 12">Belongs to the MnmG family.</text>
</comment>
<dbReference type="Gene3D" id="3.50.50.60">
    <property type="entry name" value="FAD/NAD(P)-binding domain"/>
    <property type="match status" value="2"/>
</dbReference>
<evidence type="ECO:0000259" key="13">
    <source>
        <dbReference type="SMART" id="SM01228"/>
    </source>
</evidence>
<dbReference type="FunFam" id="1.10.150.570:FF:000001">
    <property type="entry name" value="tRNA uridine 5-carboxymethylaminomethyl modification enzyme MnmG"/>
    <property type="match status" value="1"/>
</dbReference>
<dbReference type="InterPro" id="IPR049312">
    <property type="entry name" value="GIDA_C_N"/>
</dbReference>
<dbReference type="Pfam" id="PF01134">
    <property type="entry name" value="GIDA"/>
    <property type="match status" value="1"/>
</dbReference>
<dbReference type="GO" id="GO:0002098">
    <property type="term" value="P:tRNA wobble uridine modification"/>
    <property type="evidence" value="ECO:0007669"/>
    <property type="project" value="InterPro"/>
</dbReference>
<evidence type="ECO:0000256" key="12">
    <source>
        <dbReference type="HAMAP-Rule" id="MF_00129"/>
    </source>
</evidence>
<dbReference type="Gene3D" id="1.10.150.570">
    <property type="entry name" value="GidA associated domain, C-terminal subdomain"/>
    <property type="match status" value="1"/>
</dbReference>
<dbReference type="PROSITE" id="PS01281">
    <property type="entry name" value="GIDA_2"/>
    <property type="match status" value="1"/>
</dbReference>
<keyword evidence="8 12" id="KW-0274">FAD</keyword>
<evidence type="ECO:0000256" key="8">
    <source>
        <dbReference type="ARBA" id="ARBA00022827"/>
    </source>
</evidence>
<reference evidence="15" key="1">
    <citation type="submission" date="2016-10" db="EMBL/GenBank/DDBJ databases">
        <authorList>
            <person name="Varghese N."/>
            <person name="Submissions S."/>
        </authorList>
    </citation>
    <scope>NUCLEOTIDE SEQUENCE [LARGE SCALE GENOMIC DNA]</scope>
    <source>
        <strain evidence="15">CGMCC 1.6444</strain>
    </source>
</reference>
<accession>A0A1H0J9X3</accession>
<evidence type="ECO:0000313" key="14">
    <source>
        <dbReference type="EMBL" id="SDO40313.1"/>
    </source>
</evidence>
<comment type="function">
    <text evidence="2 12">NAD-binding protein involved in the addition of a carboxymethylaminomethyl (cmnm) group at the wobble position (U34) of certain tRNAs, forming tRNA-cmnm(5)s(2)U34.</text>
</comment>
<comment type="subunit">
    <text evidence="10 12">Homodimer. Heterotetramer of two MnmE and two MnmG subunits.</text>
</comment>
<dbReference type="InterPro" id="IPR004416">
    <property type="entry name" value="MnmG"/>
</dbReference>
<comment type="subcellular location">
    <subcellularLocation>
        <location evidence="12">Cytoplasm</location>
    </subcellularLocation>
</comment>
<dbReference type="Gene3D" id="1.10.10.1800">
    <property type="entry name" value="tRNA uridine 5-carboxymethylaminomethyl modification enzyme MnmG/GidA"/>
    <property type="match status" value="1"/>
</dbReference>
<dbReference type="InterPro" id="IPR002218">
    <property type="entry name" value="MnmG-rel"/>
</dbReference>
<dbReference type="GO" id="GO:0050660">
    <property type="term" value="F:flavin adenine dinucleotide binding"/>
    <property type="evidence" value="ECO:0007669"/>
    <property type="project" value="UniProtKB-UniRule"/>
</dbReference>
<dbReference type="Pfam" id="PF21680">
    <property type="entry name" value="GIDA_C_1st"/>
    <property type="match status" value="1"/>
</dbReference>
<dbReference type="SMART" id="SM01228">
    <property type="entry name" value="GIDA_assoc_3"/>
    <property type="match status" value="1"/>
</dbReference>
<evidence type="ECO:0000256" key="11">
    <source>
        <dbReference type="ARBA" id="ARBA00031800"/>
    </source>
</evidence>
<evidence type="ECO:0000256" key="9">
    <source>
        <dbReference type="ARBA" id="ARBA00023027"/>
    </source>
</evidence>
<evidence type="ECO:0000256" key="4">
    <source>
        <dbReference type="ARBA" id="ARBA00020461"/>
    </source>
</evidence>
<dbReference type="FunFam" id="1.10.10.1800:FF:000001">
    <property type="entry name" value="tRNA uridine 5-carboxymethylaminomethyl modification enzyme MnmG"/>
    <property type="match status" value="1"/>
</dbReference>
<sequence>MSCNPAIGGIGKSHLVKEIDALGGAMGLATDLGGIQFRVLNARKGPAVRATRAQADRIRYKAAIRGMLENQPNLTLFQQAAGDLIVEQDTVRGVVTETGIRFLGETVVLCTGTFLGGVIHIGLDSSRGGRAGDPPSNRLAERLRALPFRVDRLKTGTPPRLDARSLDFSRLEEQPGDTPTPVMSFMGRRDQHPRQVSCHIAHTNERTHEIIHANLDRSPMYSGTIEGVGPRYCPSIEDKVHRFADKTSHQVFIEPEGLDTHELYPNGISTSLPFDVQLQVVRSMQGLENAHITRPGYAIEYDFFDPRDLRHSLETKFIGNLYFAGQINGTTGYEEAGAQGLLAGLNAARRAQGLEAWYPGRDEAYLGVLVDDLITLGTREPYRMFTSRAEYRLLLREDNADLRLTERGRELGLVDDARWTAFSEKREAIERESARLKASWVQPGSAAAGVIAEKTGKAPAREYSLMDLLKRPELGYADVAGLPGLDGTPVTDAAVAEQVQIQAKYQGYIDRQQEEIAKLKRHEATPLPADLDYARVDGLSHEIRQKLAEARPETLAQAARISGVTPAAVSILLIHLKKRRLLDEQRAASA</sequence>
<dbReference type="AlphaFoldDB" id="A0A1H0J9X3"/>
<evidence type="ECO:0000256" key="3">
    <source>
        <dbReference type="ARBA" id="ARBA00007653"/>
    </source>
</evidence>
<comment type="cofactor">
    <cofactor evidence="1 12">
        <name>FAD</name>
        <dbReference type="ChEBI" id="CHEBI:57692"/>
    </cofactor>
</comment>
<dbReference type="Pfam" id="PF13932">
    <property type="entry name" value="SAM_GIDA_C"/>
    <property type="match status" value="1"/>
</dbReference>
<proteinExistence type="inferred from homology"/>
<dbReference type="SUPFAM" id="SSF51905">
    <property type="entry name" value="FAD/NAD(P)-binding domain"/>
    <property type="match status" value="1"/>
</dbReference>
<evidence type="ECO:0000256" key="7">
    <source>
        <dbReference type="ARBA" id="ARBA00022694"/>
    </source>
</evidence>
<dbReference type="InterPro" id="IPR026904">
    <property type="entry name" value="MnmG_C"/>
</dbReference>
<organism evidence="14 15">
    <name type="scientific">Halomonas shengliensis</name>
    <dbReference type="NCBI Taxonomy" id="419597"/>
    <lineage>
        <taxon>Bacteria</taxon>
        <taxon>Pseudomonadati</taxon>
        <taxon>Pseudomonadota</taxon>
        <taxon>Gammaproteobacteria</taxon>
        <taxon>Oceanospirillales</taxon>
        <taxon>Halomonadaceae</taxon>
        <taxon>Halomonas</taxon>
    </lineage>
</organism>
<comment type="caution">
    <text evidence="12">Lacks conserved residue(s) required for the propagation of feature annotation.</text>
</comment>
<dbReference type="InterPro" id="IPR044920">
    <property type="entry name" value="MnmG_C_subdom_sf"/>
</dbReference>
<dbReference type="HAMAP" id="MF_00129">
    <property type="entry name" value="MnmG_GidA"/>
    <property type="match status" value="1"/>
</dbReference>
<keyword evidence="15" id="KW-1185">Reference proteome</keyword>
<dbReference type="NCBIfam" id="TIGR00136">
    <property type="entry name" value="mnmG_gidA"/>
    <property type="match status" value="1"/>
</dbReference>
<dbReference type="InterPro" id="IPR047001">
    <property type="entry name" value="MnmG_C_subdom"/>
</dbReference>
<evidence type="ECO:0000313" key="15">
    <source>
        <dbReference type="Proteomes" id="UP000199075"/>
    </source>
</evidence>
<keyword evidence="5 12" id="KW-0963">Cytoplasm</keyword>
<dbReference type="STRING" id="419597.SAMN04487957_10625"/>
<dbReference type="PROSITE" id="PS01280">
    <property type="entry name" value="GIDA_1"/>
    <property type="match status" value="1"/>
</dbReference>
<dbReference type="GO" id="GO:0030488">
    <property type="term" value="P:tRNA methylation"/>
    <property type="evidence" value="ECO:0007669"/>
    <property type="project" value="TreeGrafter"/>
</dbReference>
<keyword evidence="6 12" id="KW-0285">Flavoprotein</keyword>
<feature type="domain" description="tRNA uridine 5-carboxymethylaminomethyl modification enzyme C-terminal subdomain" evidence="13">
    <location>
        <begin position="503"/>
        <end position="574"/>
    </location>
</feature>
<gene>
    <name evidence="12" type="primary">mnmG</name>
    <name evidence="12" type="synonym">gidA</name>
    <name evidence="14" type="ORF">SAMN04487957_10625</name>
</gene>
<dbReference type="PANTHER" id="PTHR11806">
    <property type="entry name" value="GLUCOSE INHIBITED DIVISION PROTEIN A"/>
    <property type="match status" value="1"/>
</dbReference>
<evidence type="ECO:0000256" key="2">
    <source>
        <dbReference type="ARBA" id="ARBA00003717"/>
    </source>
</evidence>
<dbReference type="PANTHER" id="PTHR11806:SF0">
    <property type="entry name" value="PROTEIN MTO1 HOMOLOG, MITOCHONDRIAL"/>
    <property type="match status" value="1"/>
</dbReference>
<dbReference type="InterPro" id="IPR040131">
    <property type="entry name" value="MnmG_N"/>
</dbReference>
<evidence type="ECO:0000256" key="10">
    <source>
        <dbReference type="ARBA" id="ARBA00025948"/>
    </source>
</evidence>